<protein>
    <submittedName>
        <fullName evidence="1">Uncharacterized protein</fullName>
    </submittedName>
</protein>
<organism evidence="1 2">
    <name type="scientific">Pistacia atlantica</name>
    <dbReference type="NCBI Taxonomy" id="434234"/>
    <lineage>
        <taxon>Eukaryota</taxon>
        <taxon>Viridiplantae</taxon>
        <taxon>Streptophyta</taxon>
        <taxon>Embryophyta</taxon>
        <taxon>Tracheophyta</taxon>
        <taxon>Spermatophyta</taxon>
        <taxon>Magnoliopsida</taxon>
        <taxon>eudicotyledons</taxon>
        <taxon>Gunneridae</taxon>
        <taxon>Pentapetalae</taxon>
        <taxon>rosids</taxon>
        <taxon>malvids</taxon>
        <taxon>Sapindales</taxon>
        <taxon>Anacardiaceae</taxon>
        <taxon>Pistacia</taxon>
    </lineage>
</organism>
<proteinExistence type="predicted"/>
<gene>
    <name evidence="1" type="ORF">Patl1_15068</name>
</gene>
<evidence type="ECO:0000313" key="2">
    <source>
        <dbReference type="Proteomes" id="UP001164250"/>
    </source>
</evidence>
<reference evidence="2" key="1">
    <citation type="journal article" date="2023" name="G3 (Bethesda)">
        <title>Genome assembly and association tests identify interacting loci associated with vigor, precocity, and sex in interspecific pistachio rootstocks.</title>
        <authorList>
            <person name="Palmer W."/>
            <person name="Jacygrad E."/>
            <person name="Sagayaradj S."/>
            <person name="Cavanaugh K."/>
            <person name="Han R."/>
            <person name="Bertier L."/>
            <person name="Beede B."/>
            <person name="Kafkas S."/>
            <person name="Golino D."/>
            <person name="Preece J."/>
            <person name="Michelmore R."/>
        </authorList>
    </citation>
    <scope>NUCLEOTIDE SEQUENCE [LARGE SCALE GENOMIC DNA]</scope>
</reference>
<comment type="caution">
    <text evidence="1">The sequence shown here is derived from an EMBL/GenBank/DDBJ whole genome shotgun (WGS) entry which is preliminary data.</text>
</comment>
<sequence>MGRVSCVVFFVISHLLLLCSTEEEKRFNPKCPPFSCGFLGNFGLPFSNKTHPECGLCIVDGCDKPLQKIKLGKHVPWFDVLGIFEDTTVMLHDPEFRSHPDNRSCISLKNLSLPISPFLSFEMSNVQTVFKCPLNYRFPPHFGWNCNKFGHSFLVRYSNVKLPNNSLPQCSRIPFLVNKTQHSVEFFNLYTYSFSLEVNVRKECYDCDFSEGQCETDSQGKFHCSVTERTGITNYGRKYWDWFLVTFCPTFHFLQTVLIPGLV</sequence>
<dbReference type="Proteomes" id="UP001164250">
    <property type="component" value="Chromosome 6"/>
</dbReference>
<keyword evidence="2" id="KW-1185">Reference proteome</keyword>
<name>A0ACC1B9B8_9ROSI</name>
<evidence type="ECO:0000313" key="1">
    <source>
        <dbReference type="EMBL" id="KAJ0095446.1"/>
    </source>
</evidence>
<accession>A0ACC1B9B8</accession>
<dbReference type="EMBL" id="CM047902">
    <property type="protein sequence ID" value="KAJ0095446.1"/>
    <property type="molecule type" value="Genomic_DNA"/>
</dbReference>